<dbReference type="Proteomes" id="UP001225906">
    <property type="component" value="Unassembled WGS sequence"/>
</dbReference>
<name>A0ABT9JNS9_9PROT</name>
<gene>
    <name evidence="1" type="ORF">Q9291_00195</name>
</gene>
<comment type="caution">
    <text evidence="1">The sequence shown here is derived from an EMBL/GenBank/DDBJ whole genome shotgun (WGS) entry which is preliminary data.</text>
</comment>
<accession>A0ABT9JNS9</accession>
<sequence length="77" mass="8955">MIAIVLEFIVLGSLTPAKPEKGLWLFKAAFTGKYTVSQKSNLCINDQLATSGYLRKIKYYRKQFIGMQLNFIMQRYR</sequence>
<proteinExistence type="predicted"/>
<evidence type="ECO:0000313" key="2">
    <source>
        <dbReference type="Proteomes" id="UP001225906"/>
    </source>
</evidence>
<dbReference type="EMBL" id="JAVCAP010000001">
    <property type="protein sequence ID" value="MDP8566253.1"/>
    <property type="molecule type" value="Genomic_DNA"/>
</dbReference>
<evidence type="ECO:0000313" key="1">
    <source>
        <dbReference type="EMBL" id="MDP8566253.1"/>
    </source>
</evidence>
<keyword evidence="2" id="KW-1185">Reference proteome</keyword>
<protein>
    <submittedName>
        <fullName evidence="1">Uncharacterized protein</fullName>
    </submittedName>
</protein>
<dbReference type="RefSeq" id="WP_306387933.1">
    <property type="nucleotide sequence ID" value="NZ_JAVCAP010000001.1"/>
</dbReference>
<reference evidence="2" key="1">
    <citation type="journal article" date="2019" name="Int. J. Syst. Evol. Microbiol.">
        <title>The Global Catalogue of Microorganisms (GCM) 10K type strain sequencing project: providing services to taxonomists for standard genome sequencing and annotation.</title>
        <authorList>
            <consortium name="The Broad Institute Genomics Platform"/>
            <consortium name="The Broad Institute Genome Sequencing Center for Infectious Disease"/>
            <person name="Wu L."/>
            <person name="Ma J."/>
        </authorList>
    </citation>
    <scope>NUCLEOTIDE SEQUENCE [LARGE SCALE GENOMIC DNA]</scope>
    <source>
        <strain evidence="2">VKM B-3159</strain>
    </source>
</reference>
<organism evidence="1 2">
    <name type="scientific">Methylophilus aquaticus</name>
    <dbReference type="NCBI Taxonomy" id="1971610"/>
    <lineage>
        <taxon>Bacteria</taxon>
        <taxon>Pseudomonadati</taxon>
        <taxon>Pseudomonadota</taxon>
        <taxon>Betaproteobacteria</taxon>
        <taxon>Nitrosomonadales</taxon>
        <taxon>Methylophilaceae</taxon>
        <taxon>Methylophilus</taxon>
    </lineage>
</organism>